<proteinExistence type="predicted"/>
<dbReference type="GO" id="GO:0051782">
    <property type="term" value="P:negative regulation of cell division"/>
    <property type="evidence" value="ECO:0007669"/>
    <property type="project" value="TreeGrafter"/>
</dbReference>
<feature type="region of interest" description="Disordered" evidence="3">
    <location>
        <begin position="114"/>
        <end position="139"/>
    </location>
</feature>
<dbReference type="Proteomes" id="UP000182350">
    <property type="component" value="Unassembled WGS sequence"/>
</dbReference>
<dbReference type="GO" id="GO:0016887">
    <property type="term" value="F:ATP hydrolysis activity"/>
    <property type="evidence" value="ECO:0007669"/>
    <property type="project" value="TreeGrafter"/>
</dbReference>
<dbReference type="GO" id="GO:0005524">
    <property type="term" value="F:ATP binding"/>
    <property type="evidence" value="ECO:0007669"/>
    <property type="project" value="UniProtKB-KW"/>
</dbReference>
<keyword evidence="1" id="KW-0547">Nucleotide-binding</keyword>
<dbReference type="NCBIfam" id="NF047398">
    <property type="entry name" value="AAA_KGGVGR"/>
    <property type="match status" value="1"/>
</dbReference>
<organism evidence="4 5">
    <name type="scientific">Marinospirillum alkaliphilum DSM 21637</name>
    <dbReference type="NCBI Taxonomy" id="1122209"/>
    <lineage>
        <taxon>Bacteria</taxon>
        <taxon>Pseudomonadati</taxon>
        <taxon>Pseudomonadota</taxon>
        <taxon>Gammaproteobacteria</taxon>
        <taxon>Oceanospirillales</taxon>
        <taxon>Oceanospirillaceae</taxon>
        <taxon>Marinospirillum</taxon>
    </lineage>
</organism>
<dbReference type="SUPFAM" id="SSF52540">
    <property type="entry name" value="P-loop containing nucleoside triphosphate hydrolases"/>
    <property type="match status" value="1"/>
</dbReference>
<evidence type="ECO:0000256" key="1">
    <source>
        <dbReference type="ARBA" id="ARBA00022741"/>
    </source>
</evidence>
<name>A0A1K1VYC5_9GAMM</name>
<reference evidence="4 5" key="1">
    <citation type="submission" date="2016-11" db="EMBL/GenBank/DDBJ databases">
        <authorList>
            <person name="Jaros S."/>
            <person name="Januszkiewicz K."/>
            <person name="Wedrychowicz H."/>
        </authorList>
    </citation>
    <scope>NUCLEOTIDE SEQUENCE [LARGE SCALE GENOMIC DNA]</scope>
    <source>
        <strain evidence="4 5">DSM 21637</strain>
    </source>
</reference>
<dbReference type="PANTHER" id="PTHR43384">
    <property type="entry name" value="SEPTUM SITE-DETERMINING PROTEIN MIND HOMOLOG, CHLOROPLASTIC-RELATED"/>
    <property type="match status" value="1"/>
</dbReference>
<dbReference type="EMBL" id="FPJW01000003">
    <property type="protein sequence ID" value="SFX29597.1"/>
    <property type="molecule type" value="Genomic_DNA"/>
</dbReference>
<keyword evidence="5" id="KW-1185">Reference proteome</keyword>
<evidence type="ECO:0000313" key="5">
    <source>
        <dbReference type="Proteomes" id="UP000182350"/>
    </source>
</evidence>
<keyword evidence="2" id="KW-0067">ATP-binding</keyword>
<protein>
    <submittedName>
        <fullName evidence="4">Uncharacterized protein</fullName>
    </submittedName>
</protein>
<dbReference type="Gene3D" id="3.40.50.300">
    <property type="entry name" value="P-loop containing nucleotide triphosphate hydrolases"/>
    <property type="match status" value="2"/>
</dbReference>
<evidence type="ECO:0000256" key="2">
    <source>
        <dbReference type="ARBA" id="ARBA00022840"/>
    </source>
</evidence>
<dbReference type="GO" id="GO:0005829">
    <property type="term" value="C:cytosol"/>
    <property type="evidence" value="ECO:0007669"/>
    <property type="project" value="TreeGrafter"/>
</dbReference>
<dbReference type="RefSeq" id="WP_072325372.1">
    <property type="nucleotide sequence ID" value="NZ_FPJW01000003.1"/>
</dbReference>
<dbReference type="AlphaFoldDB" id="A0A1K1VYC5"/>
<dbReference type="GO" id="GO:0009898">
    <property type="term" value="C:cytoplasmic side of plasma membrane"/>
    <property type="evidence" value="ECO:0007669"/>
    <property type="project" value="TreeGrafter"/>
</dbReference>
<dbReference type="InterPro" id="IPR027417">
    <property type="entry name" value="P-loop_NTPase"/>
</dbReference>
<accession>A0A1K1VYC5</accession>
<dbReference type="InterPro" id="IPR050625">
    <property type="entry name" value="ParA/MinD_ATPase"/>
</dbReference>
<dbReference type="OrthoDB" id="580767at2"/>
<dbReference type="PANTHER" id="PTHR43384:SF6">
    <property type="entry name" value="SEPTUM SITE-DETERMINING PROTEIN MIND HOMOLOG, CHLOROPLASTIC"/>
    <property type="match status" value="1"/>
</dbReference>
<evidence type="ECO:0000313" key="4">
    <source>
        <dbReference type="EMBL" id="SFX29597.1"/>
    </source>
</evidence>
<gene>
    <name evidence="4" type="ORF">SAMN02745752_01122</name>
</gene>
<sequence length="928" mass="104039">MKATDNSSLRLLTWLDIERLLKQKTHLWHKMPAGIAAFDCFADGMDVYHSGNEAQVDEWLFNLYGRYYSKEERYIQLQIGHTRYPVTLIHDEDVRTAPVDGYPLWKDVVYLPSDETDEDDSSSQVREPDVGLSQDSDGAARTSFQDGPELISFHSFKGGVGRTSALMTYVAACFKASGSGQEPAKRKKILVVDADLEAPGVSFWLDSVNTPSVSFVQLLEALHYPPAGVDCTLDYFADELKKTSFSVSGLDQELFVLPAALDLCEIQDMPVAPEHLARNPANPWQLSDHLQALGRRLEVDAVFVDLRAGLSELASPLLFDPRVDHFFVTTVAPQSVMGMAEILRRLYAYNSRLKEEMKAGARPTVVLSLLTPELRESKYYQEALKQLGAAYPTADPLEQHVQWLEADFNNSLMSIGSITEALSRLTEARPLYASATDWAKALYMVRPALQLNDGTKPELATESRHKLAQDLYEVCNEAAFAEGTELGHLLAIEPLLNLGKHFAREIPSALMIGAKGAGKTFTYRQLVHSLSWQVFLEKLSFPAANIQDALIFPALWSSNISDKPDGEIKQAQRNVLHQLDCTEDALLTASQLDRKISDALLKPPAHWDDFWNEIIACQFGLQNAGLTEINALLQRSGKRMVLVFDGIEDAFKDASQEPANQAIESLLKLPSRLNELADPQLGAIIFVRLDYVQDVIRQNLGQLLNRYGPFRLHWNAESFLRLAYMLSCQAGLYSEPRRAESMGLEELKVELEQLWGKKLGREKSKEAHSARWVYAALCDLKGNVQARDLVRFLKFAAQIERQRSGQTWTDRLLAPESMRNAISDCSKEKVDEAKVEISVLRNWVDEMTEQGLRNIRVPFSAQQAGLDTKMLKTLQEIGVIYEDTDSKNGDECLYVPEIYRYGLGFDTSAAGRPRTQALLKKNIGTIPL</sequence>
<dbReference type="STRING" id="1122209.SAMN02745752_01122"/>
<evidence type="ECO:0000256" key="3">
    <source>
        <dbReference type="SAM" id="MobiDB-lite"/>
    </source>
</evidence>